<evidence type="ECO:0000313" key="11">
    <source>
        <dbReference type="Proteomes" id="UP001583177"/>
    </source>
</evidence>
<keyword evidence="3 6" id="KW-0285">Flavoprotein</keyword>
<dbReference type="InterPro" id="IPR037069">
    <property type="entry name" value="AcylCoA_DH/ox_N_sf"/>
</dbReference>
<protein>
    <recommendedName>
        <fullName evidence="12">Acyl-CoA dehydrogenase</fullName>
    </recommendedName>
</protein>
<dbReference type="SUPFAM" id="SSF47203">
    <property type="entry name" value="Acyl-CoA dehydrogenase C-terminal domain-like"/>
    <property type="match status" value="1"/>
</dbReference>
<evidence type="ECO:0000256" key="6">
    <source>
        <dbReference type="RuleBase" id="RU362125"/>
    </source>
</evidence>
<feature type="domain" description="Acyl-CoA dehydrogenase/oxidase C-terminal" evidence="7">
    <location>
        <begin position="258"/>
        <end position="343"/>
    </location>
</feature>
<sequence length="359" mass="39231">MSVLSDDVKSKWLYGSALPFAEPAWARGCPSPYYRDSHRRLRQAMRSWVEKNLTPNVQDWEKAASIPDWIYKKAAEDGLLMPLAAGPAVPTDWRGQYPMVGDVPAEEWDGFHDLIVHDEIGRTGGIGVVKDVLSGKSRIALAITEPDAGSDVRGLKTEAVVSDDGACFIINGQKKWITGGMYAQYFLTLVKESNGDFTLVVVPRVKGVSTRHMEMSGSTTAGTAFVEFDDVEVPLDMVVGERGKGFKYIVSNFNHESLIYQLGHLSTAEGEFLLAGTTAQIKAHSGIVLEHVVREAIQIMGGVGLTRGAGRGERVERIWRDVKAITVPGGSEEVMLDLATRRALSVTAELRKLGSKTKL</sequence>
<evidence type="ECO:0008006" key="12">
    <source>
        <dbReference type="Google" id="ProtNLM"/>
    </source>
</evidence>
<feature type="domain" description="Acyl-CoA oxidase/dehydrogenase middle" evidence="8">
    <location>
        <begin position="140"/>
        <end position="231"/>
    </location>
</feature>
<dbReference type="Pfam" id="PF02770">
    <property type="entry name" value="Acyl-CoA_dh_M"/>
    <property type="match status" value="1"/>
</dbReference>
<dbReference type="Gene3D" id="1.20.140.10">
    <property type="entry name" value="Butyryl-CoA Dehydrogenase, subunit A, domain 3"/>
    <property type="match status" value="1"/>
</dbReference>
<dbReference type="InterPro" id="IPR006091">
    <property type="entry name" value="Acyl-CoA_Oxase/DH_mid-dom"/>
</dbReference>
<feature type="domain" description="Acyl-CoA dehydrogenase/oxidase N-terminal" evidence="9">
    <location>
        <begin position="36"/>
        <end position="82"/>
    </location>
</feature>
<evidence type="ECO:0000313" key="10">
    <source>
        <dbReference type="EMBL" id="KAL1856369.1"/>
    </source>
</evidence>
<dbReference type="InterPro" id="IPR046373">
    <property type="entry name" value="Acyl-CoA_Oxase/DH_mid-dom_sf"/>
</dbReference>
<dbReference type="PROSITE" id="PS00072">
    <property type="entry name" value="ACYL_COA_DH_1"/>
    <property type="match status" value="1"/>
</dbReference>
<dbReference type="Gene3D" id="1.10.540.10">
    <property type="entry name" value="Acyl-CoA dehydrogenase/oxidase, N-terminal domain"/>
    <property type="match status" value="1"/>
</dbReference>
<evidence type="ECO:0000259" key="8">
    <source>
        <dbReference type="Pfam" id="PF02770"/>
    </source>
</evidence>
<name>A0ABR3W9C4_9PEZI</name>
<evidence type="ECO:0000259" key="7">
    <source>
        <dbReference type="Pfam" id="PF00441"/>
    </source>
</evidence>
<keyword evidence="11" id="KW-1185">Reference proteome</keyword>
<dbReference type="InterPro" id="IPR006089">
    <property type="entry name" value="Acyl-CoA_DH_CS"/>
</dbReference>
<evidence type="ECO:0000256" key="5">
    <source>
        <dbReference type="ARBA" id="ARBA00023002"/>
    </source>
</evidence>
<comment type="caution">
    <text evidence="10">The sequence shown here is derived from an EMBL/GenBank/DDBJ whole genome shotgun (WGS) entry which is preliminary data.</text>
</comment>
<gene>
    <name evidence="10" type="ORF">Daus18300_010741</name>
</gene>
<dbReference type="Proteomes" id="UP001583177">
    <property type="component" value="Unassembled WGS sequence"/>
</dbReference>
<dbReference type="Pfam" id="PF00441">
    <property type="entry name" value="Acyl-CoA_dh_1"/>
    <property type="match status" value="1"/>
</dbReference>
<accession>A0ABR3W9C4</accession>
<dbReference type="InterPro" id="IPR009100">
    <property type="entry name" value="AcylCoA_DH/oxidase_NM_dom_sf"/>
</dbReference>
<dbReference type="InterPro" id="IPR050741">
    <property type="entry name" value="Acyl-CoA_dehydrogenase"/>
</dbReference>
<dbReference type="InterPro" id="IPR036250">
    <property type="entry name" value="AcylCo_DH-like_C"/>
</dbReference>
<dbReference type="InterPro" id="IPR009075">
    <property type="entry name" value="AcylCo_DH/oxidase_C"/>
</dbReference>
<evidence type="ECO:0000259" key="9">
    <source>
        <dbReference type="Pfam" id="PF02771"/>
    </source>
</evidence>
<dbReference type="PANTHER" id="PTHR48083">
    <property type="entry name" value="MEDIUM-CHAIN SPECIFIC ACYL-COA DEHYDROGENASE, MITOCHONDRIAL-RELATED"/>
    <property type="match status" value="1"/>
</dbReference>
<proteinExistence type="inferred from homology"/>
<evidence type="ECO:0000256" key="4">
    <source>
        <dbReference type="ARBA" id="ARBA00022827"/>
    </source>
</evidence>
<comment type="similarity">
    <text evidence="2 6">Belongs to the acyl-CoA dehydrogenase family.</text>
</comment>
<reference evidence="10 11" key="1">
    <citation type="journal article" date="2024" name="IMA Fungus">
        <title>IMA Genome - F19 : A genome assembly and annotation guide to empower mycologists, including annotated draft genome sequences of Ceratocystis pirilliformis, Diaporthe australafricana, Fusarium ophioides, Paecilomyces lecythidis, and Sporothrix stenoceras.</title>
        <authorList>
            <person name="Aylward J."/>
            <person name="Wilson A.M."/>
            <person name="Visagie C.M."/>
            <person name="Spraker J."/>
            <person name="Barnes I."/>
            <person name="Buitendag C."/>
            <person name="Ceriani C."/>
            <person name="Del Mar Angel L."/>
            <person name="du Plessis D."/>
            <person name="Fuchs T."/>
            <person name="Gasser K."/>
            <person name="Kramer D."/>
            <person name="Li W."/>
            <person name="Munsamy K."/>
            <person name="Piso A."/>
            <person name="Price J.L."/>
            <person name="Sonnekus B."/>
            <person name="Thomas C."/>
            <person name="van der Nest A."/>
            <person name="van Dijk A."/>
            <person name="van Heerden A."/>
            <person name="van Vuuren N."/>
            <person name="Yilmaz N."/>
            <person name="Duong T.A."/>
            <person name="van der Merwe N.A."/>
            <person name="Wingfield M.J."/>
            <person name="Wingfield B.D."/>
        </authorList>
    </citation>
    <scope>NUCLEOTIDE SEQUENCE [LARGE SCALE GENOMIC DNA]</scope>
    <source>
        <strain evidence="10 11">CMW 18300</strain>
    </source>
</reference>
<evidence type="ECO:0000256" key="1">
    <source>
        <dbReference type="ARBA" id="ARBA00001974"/>
    </source>
</evidence>
<evidence type="ECO:0000256" key="3">
    <source>
        <dbReference type="ARBA" id="ARBA00022630"/>
    </source>
</evidence>
<dbReference type="EMBL" id="JAWRVE010000122">
    <property type="protein sequence ID" value="KAL1856369.1"/>
    <property type="molecule type" value="Genomic_DNA"/>
</dbReference>
<dbReference type="Pfam" id="PF02771">
    <property type="entry name" value="Acyl-CoA_dh_N"/>
    <property type="match status" value="1"/>
</dbReference>
<organism evidence="10 11">
    <name type="scientific">Diaporthe australafricana</name>
    <dbReference type="NCBI Taxonomy" id="127596"/>
    <lineage>
        <taxon>Eukaryota</taxon>
        <taxon>Fungi</taxon>
        <taxon>Dikarya</taxon>
        <taxon>Ascomycota</taxon>
        <taxon>Pezizomycotina</taxon>
        <taxon>Sordariomycetes</taxon>
        <taxon>Sordariomycetidae</taxon>
        <taxon>Diaporthales</taxon>
        <taxon>Diaporthaceae</taxon>
        <taxon>Diaporthe</taxon>
    </lineage>
</organism>
<dbReference type="SUPFAM" id="SSF56645">
    <property type="entry name" value="Acyl-CoA dehydrogenase NM domain-like"/>
    <property type="match status" value="1"/>
</dbReference>
<dbReference type="Gene3D" id="2.40.110.10">
    <property type="entry name" value="Butyryl-CoA Dehydrogenase, subunit A, domain 2"/>
    <property type="match status" value="1"/>
</dbReference>
<keyword evidence="5 6" id="KW-0560">Oxidoreductase</keyword>
<comment type="cofactor">
    <cofactor evidence="1 6">
        <name>FAD</name>
        <dbReference type="ChEBI" id="CHEBI:57692"/>
    </cofactor>
</comment>
<dbReference type="PANTHER" id="PTHR48083:SF28">
    <property type="entry name" value="ACYL-COA DEHYDROGENASE FAMILY PROTEIN (AFU_ORTHOLOGUE AFUA_6G10880)-RELATED"/>
    <property type="match status" value="1"/>
</dbReference>
<keyword evidence="4 6" id="KW-0274">FAD</keyword>
<dbReference type="InterPro" id="IPR013786">
    <property type="entry name" value="AcylCoA_DH/ox_N"/>
</dbReference>
<evidence type="ECO:0000256" key="2">
    <source>
        <dbReference type="ARBA" id="ARBA00009347"/>
    </source>
</evidence>